<dbReference type="EMBL" id="LRFC01000023">
    <property type="protein sequence ID" value="KZE66377.1"/>
    <property type="molecule type" value="Genomic_DNA"/>
</dbReference>
<evidence type="ECO:0000256" key="1">
    <source>
        <dbReference type="SAM" id="MobiDB-lite"/>
    </source>
</evidence>
<organism evidence="3 4">
    <name type="scientific">Fictibacillus phosphorivorans</name>
    <dbReference type="NCBI Taxonomy" id="1221500"/>
    <lineage>
        <taxon>Bacteria</taxon>
        <taxon>Bacillati</taxon>
        <taxon>Bacillota</taxon>
        <taxon>Bacilli</taxon>
        <taxon>Bacillales</taxon>
        <taxon>Fictibacillaceae</taxon>
        <taxon>Fictibacillus</taxon>
    </lineage>
</organism>
<gene>
    <name evidence="3" type="ORF">AWM68_08425</name>
</gene>
<feature type="compositionally biased region" description="Polar residues" evidence="1">
    <location>
        <begin position="119"/>
        <end position="128"/>
    </location>
</feature>
<keyword evidence="2" id="KW-0472">Membrane</keyword>
<dbReference type="InterPro" id="IPR014195">
    <property type="entry name" value="Spore_III_AG"/>
</dbReference>
<keyword evidence="2" id="KW-1133">Transmembrane helix</keyword>
<dbReference type="NCBIfam" id="TIGR02830">
    <property type="entry name" value="spore_III_AG"/>
    <property type="match status" value="1"/>
</dbReference>
<feature type="region of interest" description="Disordered" evidence="1">
    <location>
        <begin position="118"/>
        <end position="137"/>
    </location>
</feature>
<keyword evidence="2" id="KW-0812">Transmembrane</keyword>
<dbReference type="RefSeq" id="WP_066242225.1">
    <property type="nucleotide sequence ID" value="NZ_LRFC01000023.1"/>
</dbReference>
<dbReference type="OrthoDB" id="2381602at2"/>
<name>A0A165NK65_9BACL</name>
<protein>
    <recommendedName>
        <fullName evidence="5">Stage III sporulation protein AG</fullName>
    </recommendedName>
</protein>
<dbReference type="Proteomes" id="UP000076567">
    <property type="component" value="Unassembled WGS sequence"/>
</dbReference>
<evidence type="ECO:0000313" key="3">
    <source>
        <dbReference type="EMBL" id="KZE66377.1"/>
    </source>
</evidence>
<keyword evidence="4" id="KW-1185">Reference proteome</keyword>
<comment type="caution">
    <text evidence="3">The sequence shown here is derived from an EMBL/GenBank/DDBJ whole genome shotgun (WGS) entry which is preliminary data.</text>
</comment>
<feature type="transmembrane region" description="Helical" evidence="2">
    <location>
        <begin position="25"/>
        <end position="43"/>
    </location>
</feature>
<accession>A0A165NK65</accession>
<proteinExistence type="predicted"/>
<evidence type="ECO:0000256" key="2">
    <source>
        <dbReference type="SAM" id="Phobius"/>
    </source>
</evidence>
<evidence type="ECO:0008006" key="5">
    <source>
        <dbReference type="Google" id="ProtNLM"/>
    </source>
</evidence>
<evidence type="ECO:0000313" key="4">
    <source>
        <dbReference type="Proteomes" id="UP000076567"/>
    </source>
</evidence>
<sequence length="213" mass="23861">MKHSFWEQIKKRLQLSDKAGNKQKYLLVLLLLGISLMFISKMIDSPAQKSALNGIGMETEPKSQAVFKQAKEVTDKNIKTYEDRYSNELKDLLEQMQGVGKVSVWVELSTTEKKEFVTDDSTQSQTTLENDKNGGTRTIEDQKIDEKVVIISNDGREEPIIVTTEKPKIKGVAVLAQGAESIQTKAMIIELVKKIFDIGSDQIFVGPKNPEGE</sequence>
<dbReference type="AlphaFoldDB" id="A0A165NK65"/>
<reference evidence="4" key="1">
    <citation type="submission" date="2016-01" db="EMBL/GenBank/DDBJ databases">
        <title>Draft genome of Chromobacterium sp. F49.</title>
        <authorList>
            <person name="Hong K.W."/>
        </authorList>
    </citation>
    <scope>NUCLEOTIDE SEQUENCE [LARGE SCALE GENOMIC DNA]</scope>
    <source>
        <strain evidence="4">P7IIIA</strain>
    </source>
</reference>